<dbReference type="PANTHER" id="PTHR14030">
    <property type="entry name" value="MITOTIC CHECKPOINT SERINE/THREONINE-PROTEIN KINASE BUB1"/>
    <property type="match status" value="1"/>
</dbReference>
<dbReference type="AlphaFoldDB" id="A0ABD2HPY4"/>
<evidence type="ECO:0000256" key="4">
    <source>
        <dbReference type="ARBA" id="ARBA00022838"/>
    </source>
</evidence>
<dbReference type="Gene3D" id="1.10.510.10">
    <property type="entry name" value="Transferase(Phosphotransferase) domain 1"/>
    <property type="match status" value="1"/>
</dbReference>
<evidence type="ECO:0000256" key="2">
    <source>
        <dbReference type="ARBA" id="ARBA00022454"/>
    </source>
</evidence>
<dbReference type="PROSITE" id="PS50011">
    <property type="entry name" value="PROTEIN_KINASE_DOM"/>
    <property type="match status" value="1"/>
</dbReference>
<dbReference type="SUPFAM" id="SSF56112">
    <property type="entry name" value="Protein kinase-like (PK-like)"/>
    <property type="match status" value="1"/>
</dbReference>
<sequence length="805" mass="91817">MATKAFQHPKDQLLDEQCKYLFRMANEMKDDEQRFNFVHGHISAVEDGMKEGEHKKKIVKSMASWALKEFNAKERFKTDLRMLDFWKLLGKYSKDLKMEGVMENLHRVGHFNAQPAFYLMWAEHWAALNNRANFDKILAMCESNCNVNGFECVELFRPLSSKYFGESSDETDTVALIKVIADRPEDVRRTLTMFPAKLQEQQQHHHLHVSPRDELTQEQQQPNPLPTCREEFPQEQQQPLPVCREEFSIFRDPAKSMICCDLDDITLAGAHGKFAPTVFTSTPRRSVAFCAFEPPMMEMDNDGLMGPSPSEDKEERVGGLFAPVPETGVSKLQRRLSLVGDFPTHAEKGSQSAKKNIGGKKMTTNDIVKALPNLKIGSTIMEETEEDEKENSFASPHRKKARQGTNASHPPSLVHSSKQTSQLNDASHNQPKAVSAQMPAEEGQPDPDTTHLGIVEQIKTGTENPWDEEKRNQILQTAHVMVESHAFMTEKCPRFELNRTIHLGGESFSIEDLLGQGGFARVYRANSRENGCTYAIKYESPACPWEVYICSALKRRIPSQFSAYLMEVRDAYIFKNASAIVYEYFPKGTLLDLTNVYKKNGTVVGGLLGTFFGIHLARALRQVHETANIIHADVKPDNVMLLTAALDVHDSLDNLLKTPVLKLIDWGRSIDMNHFQGVEFVGKAGTENFDCVEMKTGMPWTFQTDFYGFCATMYVMMNGEYLVTFKYSQTDKVVPVKQLKRRMVLYDLWTQLFDQFLNIPNCKQLPKWLNTLDQMESRLAEAVKTEPLEWKRAIERFNEFVKQRG</sequence>
<evidence type="ECO:0000313" key="11">
    <source>
        <dbReference type="Proteomes" id="UP001620626"/>
    </source>
</evidence>
<dbReference type="EMBL" id="JBICBT010001409">
    <property type="protein sequence ID" value="KAL3068011.1"/>
    <property type="molecule type" value="Genomic_DNA"/>
</dbReference>
<dbReference type="InterPro" id="IPR008271">
    <property type="entry name" value="Ser/Thr_kinase_AS"/>
</dbReference>
<feature type="binding site" evidence="7">
    <location>
        <position position="537"/>
    </location>
    <ligand>
        <name>ATP</name>
        <dbReference type="ChEBI" id="CHEBI:30616"/>
    </ligand>
</feature>
<reference evidence="10 11" key="1">
    <citation type="submission" date="2024-10" db="EMBL/GenBank/DDBJ databases">
        <authorList>
            <person name="Kim D."/>
        </authorList>
    </citation>
    <scope>NUCLEOTIDE SEQUENCE [LARGE SCALE GENOMIC DNA]</scope>
    <source>
        <strain evidence="10">BH-2024</strain>
    </source>
</reference>
<evidence type="ECO:0000256" key="6">
    <source>
        <dbReference type="ARBA" id="ARBA00023328"/>
    </source>
</evidence>
<feature type="region of interest" description="Disordered" evidence="8">
    <location>
        <begin position="379"/>
        <end position="451"/>
    </location>
</feature>
<accession>A0ABD2HPY4</accession>
<dbReference type="GO" id="GO:0032991">
    <property type="term" value="C:protein-containing complex"/>
    <property type="evidence" value="ECO:0007669"/>
    <property type="project" value="UniProtKB-ARBA"/>
</dbReference>
<keyword evidence="6" id="KW-0137">Centromere</keyword>
<organism evidence="10 11">
    <name type="scientific">Heterodera trifolii</name>
    <dbReference type="NCBI Taxonomy" id="157864"/>
    <lineage>
        <taxon>Eukaryota</taxon>
        <taxon>Metazoa</taxon>
        <taxon>Ecdysozoa</taxon>
        <taxon>Nematoda</taxon>
        <taxon>Chromadorea</taxon>
        <taxon>Rhabditida</taxon>
        <taxon>Tylenchina</taxon>
        <taxon>Tylenchomorpha</taxon>
        <taxon>Tylenchoidea</taxon>
        <taxon>Heteroderidae</taxon>
        <taxon>Heteroderinae</taxon>
        <taxon>Heterodera</taxon>
    </lineage>
</organism>
<feature type="domain" description="Protein kinase" evidence="9">
    <location>
        <begin position="508"/>
        <end position="801"/>
    </location>
</feature>
<feature type="compositionally biased region" description="Polar residues" evidence="8">
    <location>
        <begin position="403"/>
        <end position="432"/>
    </location>
</feature>
<keyword evidence="4" id="KW-0995">Kinetochore</keyword>
<dbReference type="Proteomes" id="UP001620626">
    <property type="component" value="Unassembled WGS sequence"/>
</dbReference>
<dbReference type="InterPro" id="IPR015661">
    <property type="entry name" value="Bub1/Mad3"/>
</dbReference>
<dbReference type="Gene3D" id="1.25.40.430">
    <property type="match status" value="1"/>
</dbReference>
<dbReference type="InterPro" id="IPR011009">
    <property type="entry name" value="Kinase-like_dom_sf"/>
</dbReference>
<evidence type="ECO:0000313" key="10">
    <source>
        <dbReference type="EMBL" id="KAL3068011.1"/>
    </source>
</evidence>
<evidence type="ECO:0000256" key="5">
    <source>
        <dbReference type="ARBA" id="ARBA00022840"/>
    </source>
</evidence>
<dbReference type="GO" id="GO:0005524">
    <property type="term" value="F:ATP binding"/>
    <property type="evidence" value="ECO:0007669"/>
    <property type="project" value="UniProtKB-UniRule"/>
</dbReference>
<dbReference type="GO" id="GO:0007094">
    <property type="term" value="P:mitotic spindle assembly checkpoint signaling"/>
    <property type="evidence" value="ECO:0007669"/>
    <property type="project" value="UniProtKB-ARBA"/>
</dbReference>
<evidence type="ECO:0000256" key="3">
    <source>
        <dbReference type="ARBA" id="ARBA00022741"/>
    </source>
</evidence>
<feature type="region of interest" description="Disordered" evidence="8">
    <location>
        <begin position="202"/>
        <end position="225"/>
    </location>
</feature>
<protein>
    <recommendedName>
        <fullName evidence="9">Protein kinase domain-containing protein</fullName>
    </recommendedName>
</protein>
<dbReference type="InterPro" id="IPR000719">
    <property type="entry name" value="Prot_kinase_dom"/>
</dbReference>
<dbReference type="SMART" id="SM00220">
    <property type="entry name" value="S_TKc"/>
    <property type="match status" value="1"/>
</dbReference>
<dbReference type="GO" id="GO:0000776">
    <property type="term" value="C:kinetochore"/>
    <property type="evidence" value="ECO:0007669"/>
    <property type="project" value="UniProtKB-KW"/>
</dbReference>
<comment type="caution">
    <text evidence="10">The sequence shown here is derived from an EMBL/GenBank/DDBJ whole genome shotgun (WGS) entry which is preliminary data.</text>
</comment>
<evidence type="ECO:0000256" key="8">
    <source>
        <dbReference type="SAM" id="MobiDB-lite"/>
    </source>
</evidence>
<dbReference type="PANTHER" id="PTHR14030:SF4">
    <property type="entry name" value="BUB1 KINASE, ISOFORM A-RELATED"/>
    <property type="match status" value="1"/>
</dbReference>
<keyword evidence="2" id="KW-0158">Chromosome</keyword>
<dbReference type="InterPro" id="IPR017441">
    <property type="entry name" value="Protein_kinase_ATP_BS"/>
</dbReference>
<name>A0ABD2HPY4_9BILA</name>
<comment type="subcellular location">
    <subcellularLocation>
        <location evidence="1">Chromosome</location>
        <location evidence="1">Centromere</location>
        <location evidence="1">Kinetochore</location>
    </subcellularLocation>
</comment>
<evidence type="ECO:0000259" key="9">
    <source>
        <dbReference type="PROSITE" id="PS50011"/>
    </source>
</evidence>
<keyword evidence="3 7" id="KW-0547">Nucleotide-binding</keyword>
<evidence type="ECO:0000256" key="1">
    <source>
        <dbReference type="ARBA" id="ARBA00004629"/>
    </source>
</evidence>
<dbReference type="PROSITE" id="PS00108">
    <property type="entry name" value="PROTEIN_KINASE_ST"/>
    <property type="match status" value="1"/>
</dbReference>
<proteinExistence type="predicted"/>
<dbReference type="PROSITE" id="PS00107">
    <property type="entry name" value="PROTEIN_KINASE_ATP"/>
    <property type="match status" value="1"/>
</dbReference>
<gene>
    <name evidence="10" type="ORF">niasHT_038001</name>
</gene>
<evidence type="ECO:0000256" key="7">
    <source>
        <dbReference type="PROSITE-ProRule" id="PRU10141"/>
    </source>
</evidence>
<dbReference type="Pfam" id="PF00069">
    <property type="entry name" value="Pkinase"/>
    <property type="match status" value="1"/>
</dbReference>
<keyword evidence="5 7" id="KW-0067">ATP-binding</keyword>
<keyword evidence="11" id="KW-1185">Reference proteome</keyword>